<dbReference type="Gene3D" id="1.10.1870.10">
    <property type="entry name" value="Domain 3, Saccharopine reductase"/>
    <property type="match status" value="1"/>
</dbReference>
<evidence type="ECO:0000256" key="3">
    <source>
        <dbReference type="ARBA" id="ARBA00022857"/>
    </source>
</evidence>
<feature type="domain" description="Alanine dehydrogenase/pyridine nucleotide transhydrogenase N-terminal" evidence="9">
    <location>
        <begin position="36"/>
        <end position="167"/>
    </location>
</feature>
<dbReference type="InterPro" id="IPR007545">
    <property type="entry name" value="LOR/SDH_bifunc_enz_cons_dom"/>
</dbReference>
<dbReference type="InterPro" id="IPR032095">
    <property type="entry name" value="Sacchrp_dh-like_C"/>
</dbReference>
<dbReference type="InterPro" id="IPR051168">
    <property type="entry name" value="AASS"/>
</dbReference>
<dbReference type="InterPro" id="IPR007886">
    <property type="entry name" value="AlaDH/PNT_N"/>
</dbReference>
<dbReference type="Gene3D" id="3.40.50.720">
    <property type="entry name" value="NAD(P)-binding Rossmann-like Domain"/>
    <property type="match status" value="3"/>
</dbReference>
<keyword evidence="5" id="KW-0520">NAD</keyword>
<dbReference type="PANTHER" id="PTHR11133">
    <property type="entry name" value="SACCHAROPINE DEHYDROGENASE"/>
    <property type="match status" value="1"/>
</dbReference>
<organism evidence="10 11">
    <name type="scientific">Triparma retinervis</name>
    <dbReference type="NCBI Taxonomy" id="2557542"/>
    <lineage>
        <taxon>Eukaryota</taxon>
        <taxon>Sar</taxon>
        <taxon>Stramenopiles</taxon>
        <taxon>Ochrophyta</taxon>
        <taxon>Bolidophyceae</taxon>
        <taxon>Parmales</taxon>
        <taxon>Triparmaceae</taxon>
        <taxon>Triparma</taxon>
    </lineage>
</organism>
<keyword evidence="6" id="KW-0511">Multifunctional enzyme</keyword>
<evidence type="ECO:0000256" key="5">
    <source>
        <dbReference type="ARBA" id="ARBA00023027"/>
    </source>
</evidence>
<dbReference type="Gene3D" id="3.30.70.2690">
    <property type="entry name" value="LOR/SDH bifunctional enzyme, conserved domain"/>
    <property type="match status" value="1"/>
</dbReference>
<feature type="domain" description="Alanine dehydrogenase/pyridine nucleotide transhydrogenase NAD(H)-binding" evidence="8">
    <location>
        <begin position="213"/>
        <end position="405"/>
    </location>
</feature>
<evidence type="ECO:0000259" key="9">
    <source>
        <dbReference type="SMART" id="SM01003"/>
    </source>
</evidence>
<dbReference type="OrthoDB" id="10059875at2759"/>
<dbReference type="InterPro" id="IPR036291">
    <property type="entry name" value="NAD(P)-bd_dom_sf"/>
</dbReference>
<comment type="similarity">
    <text evidence="7">In the C-terminal section; belongs to the saccharopine dehydrogenase family.</text>
</comment>
<dbReference type="SUPFAM" id="SSF52283">
    <property type="entry name" value="Formate/glycerate dehydrogenase catalytic domain-like"/>
    <property type="match status" value="1"/>
</dbReference>
<comment type="pathway">
    <text evidence="2">Amino-acid degradation; L-lysine degradation via saccharopine pathway; glutaryl-CoA from L-lysine: step 2/6.</text>
</comment>
<dbReference type="SUPFAM" id="SSF55347">
    <property type="entry name" value="Glyceraldehyde-3-phosphate dehydrogenase-like, C-terminal domain"/>
    <property type="match status" value="1"/>
</dbReference>
<evidence type="ECO:0000256" key="7">
    <source>
        <dbReference type="ARBA" id="ARBA00025744"/>
    </source>
</evidence>
<evidence type="ECO:0000256" key="2">
    <source>
        <dbReference type="ARBA" id="ARBA00004720"/>
    </source>
</evidence>
<dbReference type="GO" id="GO:0019878">
    <property type="term" value="P:lysine biosynthetic process via aminoadipic acid"/>
    <property type="evidence" value="ECO:0007669"/>
    <property type="project" value="TreeGrafter"/>
</dbReference>
<evidence type="ECO:0000256" key="4">
    <source>
        <dbReference type="ARBA" id="ARBA00023002"/>
    </source>
</evidence>
<dbReference type="Pfam" id="PF05222">
    <property type="entry name" value="AlaDh_PNT_N"/>
    <property type="match status" value="1"/>
</dbReference>
<dbReference type="FunFam" id="3.30.360.10:FF:000008">
    <property type="entry name" value="Alpha-aminoadipic semialdehyde synthase, mitochondrial"/>
    <property type="match status" value="1"/>
</dbReference>
<dbReference type="InterPro" id="IPR007698">
    <property type="entry name" value="AlaDH/PNT_NAD(H)-bd"/>
</dbReference>
<dbReference type="Gene3D" id="3.30.360.10">
    <property type="entry name" value="Dihydrodipicolinate Reductase, domain 2"/>
    <property type="match status" value="1"/>
</dbReference>
<evidence type="ECO:0000313" key="10">
    <source>
        <dbReference type="EMBL" id="GMH77137.1"/>
    </source>
</evidence>
<keyword evidence="4" id="KW-0560">Oxidoreductase</keyword>
<accession>A0A9W7AX70</accession>
<dbReference type="InterPro" id="IPR005097">
    <property type="entry name" value="Sacchrp_dh_NADP-bd"/>
</dbReference>
<gene>
    <name evidence="10" type="ORF">TrRE_jg4459</name>
</gene>
<dbReference type="Pfam" id="PF04455">
    <property type="entry name" value="Saccharop_dh_N"/>
    <property type="match status" value="1"/>
</dbReference>
<proteinExistence type="inferred from homology"/>
<reference evidence="10" key="1">
    <citation type="submission" date="2022-07" db="EMBL/GenBank/DDBJ databases">
        <title>Genome analysis of Parmales, a sister group of diatoms, reveals the evolutionary specialization of diatoms from phago-mixotrophs to photoautotrophs.</title>
        <authorList>
            <person name="Ban H."/>
            <person name="Sato S."/>
            <person name="Yoshikawa S."/>
            <person name="Kazumasa Y."/>
            <person name="Nakamura Y."/>
            <person name="Ichinomiya M."/>
            <person name="Saitoh K."/>
            <person name="Sato N."/>
            <person name="Blanc-Mathieu R."/>
            <person name="Endo H."/>
            <person name="Kuwata A."/>
            <person name="Ogata H."/>
        </authorList>
    </citation>
    <scope>NUCLEOTIDE SEQUENCE</scope>
</reference>
<dbReference type="Pfam" id="PF03435">
    <property type="entry name" value="Sacchrp_dh_NADP"/>
    <property type="match status" value="1"/>
</dbReference>
<evidence type="ECO:0000313" key="11">
    <source>
        <dbReference type="Proteomes" id="UP001165082"/>
    </source>
</evidence>
<dbReference type="FunFam" id="3.40.50.720:FF:000087">
    <property type="entry name" value="alpha-aminoadipic semialdehyde synthase, mitochondrial"/>
    <property type="match status" value="1"/>
</dbReference>
<comment type="pathway">
    <text evidence="1">Amino-acid degradation; L-lysine degradation via saccharopine pathway; glutaryl-CoA from L-lysine: step 1/6.</text>
</comment>
<dbReference type="EMBL" id="BRXZ01001713">
    <property type="protein sequence ID" value="GMH77137.1"/>
    <property type="molecule type" value="Genomic_DNA"/>
</dbReference>
<dbReference type="PANTHER" id="PTHR11133:SF22">
    <property type="entry name" value="ALPHA-AMINOADIPIC SEMIALDEHYDE SYNTHASE, MITOCHONDRIAL"/>
    <property type="match status" value="1"/>
</dbReference>
<evidence type="ECO:0000256" key="6">
    <source>
        <dbReference type="ARBA" id="ARBA00023268"/>
    </source>
</evidence>
<dbReference type="CDD" id="cd12189">
    <property type="entry name" value="LKR_SDH_like"/>
    <property type="match status" value="1"/>
</dbReference>
<dbReference type="SMART" id="SM01002">
    <property type="entry name" value="AlaDh_PNT_C"/>
    <property type="match status" value="1"/>
</dbReference>
<evidence type="ECO:0000259" key="8">
    <source>
        <dbReference type="SMART" id="SM01002"/>
    </source>
</evidence>
<protein>
    <recommendedName>
        <fullName evidence="12">Saccharopine dehydrogenase (NAD(+), L-glutamate-forming)</fullName>
    </recommendedName>
</protein>
<evidence type="ECO:0008006" key="12">
    <source>
        <dbReference type="Google" id="ProtNLM"/>
    </source>
</evidence>
<dbReference type="GO" id="GO:0004753">
    <property type="term" value="F:saccharopine dehydrogenase activity"/>
    <property type="evidence" value="ECO:0007669"/>
    <property type="project" value="TreeGrafter"/>
</dbReference>
<evidence type="ECO:0000256" key="1">
    <source>
        <dbReference type="ARBA" id="ARBA00004682"/>
    </source>
</evidence>
<name>A0A9W7AX70_9STRA</name>
<dbReference type="Proteomes" id="UP001165082">
    <property type="component" value="Unassembled WGS sequence"/>
</dbReference>
<dbReference type="SMART" id="SM01003">
    <property type="entry name" value="AlaDh_PNT_N"/>
    <property type="match status" value="1"/>
</dbReference>
<sequence>MASAENPFYSTLRQSLNTHRLFSTVSSSYKGNGVIGIVRESYTKWERRVPLTPEQVRSLVKDHSYTVQIQPSNKRIFTNKEYEAAGAVVQDDLSEACLVLGVKQVEEDKLLPNKSYMFFSHTIKGQPENMSLLQSLLSSNIRLFDYECIKRPDGKRLVAFGKFAGIAGMINTFIGVGQQLLQSGYSTPFLNSPSSYMYRDLVAAKFGISSLGRDIANGGLPSSLEPLVFAFTGKGNVAEGAREVFELLPHKWIRRDELDELKKSEGPHDCVYGILVEQGDMVKLKSETMEEHLARKTHDVEHYRANPALYEAIFHEVIAPHLNVLVNGMYWDQRYPRLLTKSQVKDLYSANNDSFLCLADISCDIGGSVEFLEKSTTVEMPYFHYDPLSDTVSDIPMSEGISVMGVDILPSELPRESSKHFGDALMPLLHEIVGEGRGGEVGEELKNACITDDGQLSENFKYIDQLKRDYFNSQDKIDSQEDHLMLELDGHLFDSGLINHVLDLIESNQCKMEIVECNVGGVLGDTKKTTQAVLKVSNSSLSDGDLRAVAKKVEDLVELLPNAEAKIKVYGGGLEKKSTAKVTDLKQKQVLLLGSGKVAISFAEYIGRREDRKVVVCGNVEEEVRDVKGYAKHSEGVVFDVAGDKEKLKGLVEQSDVVVSLLPAPFHPMVGEMAIESGIDMCTASYVSDGIQELDGRLKEKGLKILNEVGLDPGMDHMSAMKIMDDIKARGGKISHFESVCGGLPAPEAANNPLMYKFSWSPMGVLTASQNDALFLRDGETVNIEGAELLNNARDLFSFPTMNLECLANRNSLVYKELYDIPDADTIFRGTIRFRGFSEQMYGIKQMGLLDDVRCEGGGEWKDVIAGMNVPTETRAFMDWLGVEKEGLMVSDRDSVVKSFCSLLEDRMTLGEAERDMVLMHHDIRGEFSDGRLEKHQSSLQVFGEGEGGMTAMCKTVGYTAAIGTEMILDGDIKDTGVLTPMDKGVYEKALDLLEEEGLVFEESCEVFDTTTTLEPQGFDFWEFHLNKGSKISCEPTSRDGCYFLMFRNKAKLNRWMEDEDSSSWFGSWDSKTWVKGTTGSGSSLHLSTSSSDSEIYVAIDNNYDHMFSTGSISCKISNKDYDLSHPSWTPPLQPTIYSPFIYAAADGDVKGEARVRWEGTIDYKVVGSKWLLPIWALWVVVVAAIKVWSSMTNNVSAAVKGASLITTPAAPGYAQVAVVEEPVFASIVPPSPSAPPK</sequence>
<keyword evidence="3" id="KW-0521">NADP</keyword>
<keyword evidence="11" id="KW-1185">Reference proteome</keyword>
<comment type="caution">
    <text evidence="10">The sequence shown here is derived from an EMBL/GenBank/DDBJ whole genome shotgun (WGS) entry which is preliminary data.</text>
</comment>
<dbReference type="AlphaFoldDB" id="A0A9W7AX70"/>
<dbReference type="InterPro" id="IPR043009">
    <property type="entry name" value="LOR/SDH_bifunc_enz_cons_dom_sf"/>
</dbReference>
<dbReference type="SUPFAM" id="SSF51735">
    <property type="entry name" value="NAD(P)-binding Rossmann-fold domains"/>
    <property type="match status" value="1"/>
</dbReference>
<dbReference type="GO" id="GO:0005737">
    <property type="term" value="C:cytoplasm"/>
    <property type="evidence" value="ECO:0007669"/>
    <property type="project" value="TreeGrafter"/>
</dbReference>
<dbReference type="Pfam" id="PF16653">
    <property type="entry name" value="Sacchrp_dh_C"/>
    <property type="match status" value="1"/>
</dbReference>